<protein>
    <recommendedName>
        <fullName evidence="4">Transcription factor BYE1</fullName>
    </recommendedName>
</protein>
<feature type="compositionally biased region" description="Acidic residues" evidence="10">
    <location>
        <begin position="348"/>
        <end position="359"/>
    </location>
</feature>
<comment type="subcellular location">
    <subcellularLocation>
        <location evidence="2">Nucleus</location>
    </subcellularLocation>
</comment>
<comment type="caution">
    <text evidence="13">The sequence shown here is derived from an EMBL/GenBank/DDBJ whole genome shotgun (WGS) entry which is preliminary data.</text>
</comment>
<reference evidence="13" key="1">
    <citation type="submission" date="2021-03" db="EMBL/GenBank/DDBJ databases">
        <title>Draft genome sequence of rust myrtle Austropuccinia psidii MF-1, a brazilian biotype.</title>
        <authorList>
            <person name="Quecine M.C."/>
            <person name="Pachon D.M.R."/>
            <person name="Bonatelli M.L."/>
            <person name="Correr F.H."/>
            <person name="Franceschini L.M."/>
            <person name="Leite T.F."/>
            <person name="Margarido G.R.A."/>
            <person name="Almeida C.A."/>
            <person name="Ferrarezi J.A."/>
            <person name="Labate C.A."/>
        </authorList>
    </citation>
    <scope>NUCLEOTIDE SEQUENCE</scope>
    <source>
        <strain evidence="13">MF-1</strain>
    </source>
</reference>
<feature type="compositionally biased region" description="Low complexity" evidence="10">
    <location>
        <begin position="592"/>
        <end position="607"/>
    </location>
</feature>
<dbReference type="Gene3D" id="1.10.472.30">
    <property type="entry name" value="Transcription elongation factor S-II, central domain"/>
    <property type="match status" value="1"/>
</dbReference>
<dbReference type="Pfam" id="PF00628">
    <property type="entry name" value="PHD"/>
    <property type="match status" value="1"/>
</dbReference>
<evidence type="ECO:0000256" key="8">
    <source>
        <dbReference type="ARBA" id="ARBA00023242"/>
    </source>
</evidence>
<keyword evidence="6 9" id="KW-0863">Zinc-finger</keyword>
<dbReference type="GO" id="GO:0006351">
    <property type="term" value="P:DNA-templated transcription"/>
    <property type="evidence" value="ECO:0007669"/>
    <property type="project" value="InterPro"/>
</dbReference>
<feature type="compositionally biased region" description="Pro residues" evidence="10">
    <location>
        <begin position="1194"/>
        <end position="1208"/>
    </location>
</feature>
<dbReference type="GO" id="GO:0008270">
    <property type="term" value="F:zinc ion binding"/>
    <property type="evidence" value="ECO:0007669"/>
    <property type="project" value="UniProtKB-KW"/>
</dbReference>
<dbReference type="InterPro" id="IPR001965">
    <property type="entry name" value="Znf_PHD"/>
</dbReference>
<feature type="compositionally biased region" description="Low complexity" evidence="10">
    <location>
        <begin position="1177"/>
        <end position="1193"/>
    </location>
</feature>
<comment type="function">
    <text evidence="1">Negative regulator of transcription elongation.</text>
</comment>
<feature type="domain" description="PHD-type" evidence="11">
    <location>
        <begin position="170"/>
        <end position="220"/>
    </location>
</feature>
<dbReference type="Proteomes" id="UP000765509">
    <property type="component" value="Unassembled WGS sequence"/>
</dbReference>
<dbReference type="InterPro" id="IPR011011">
    <property type="entry name" value="Znf_FYVE_PHD"/>
</dbReference>
<dbReference type="InterPro" id="IPR037869">
    <property type="entry name" value="Spp1/CFP1"/>
</dbReference>
<dbReference type="Pfam" id="PF07744">
    <property type="entry name" value="SPOC"/>
    <property type="match status" value="1"/>
</dbReference>
<dbReference type="Gene3D" id="3.30.40.10">
    <property type="entry name" value="Zinc/RING finger domain, C3HC4 (zinc finger)"/>
    <property type="match status" value="1"/>
</dbReference>
<dbReference type="InterPro" id="IPR003618">
    <property type="entry name" value="TFIIS_cen_dom"/>
</dbReference>
<feature type="compositionally biased region" description="Low complexity" evidence="10">
    <location>
        <begin position="1140"/>
        <end position="1157"/>
    </location>
</feature>
<dbReference type="GO" id="GO:0048188">
    <property type="term" value="C:Set1C/COMPASS complex"/>
    <property type="evidence" value="ECO:0007669"/>
    <property type="project" value="InterPro"/>
</dbReference>
<feature type="compositionally biased region" description="Basic residues" evidence="10">
    <location>
        <begin position="1211"/>
        <end position="1221"/>
    </location>
</feature>
<sequence length="1296" mass="139948">MYCATYLIPTQQLLIYYFEDLILVNSFDSISFHLWLFSWVPPVIVVFEKACKELGIFFFLNRDIYDRLDKMMTRSNRIRKPSQKAREIAEATLSRSNSSSSVDPEKGIKLSPLKLNSKAKKSSTTPTTVKIKIGGNKAQAAVNLDGNVDAEDADSSQDSNQIQVTHDEGTLYCICLGRDDHTPMIQCEGCENWFHFSCIRMDPSEAKEIEKFYCQDCQTSGTGFTRKLPENDVTQTVASTTETALRTSDRKRQKGVPENSSIKLKICNTTPLDPTPGTIDGLPSSSSPNITLEKSPQLPITDLVLNASKTEPDQVGESTGDEIIPGGPASVSPPPKLVCGKRRKAEELSEEENNEENMGDESLKAVGKKSKTSITTNSGRPTFSRLSSCTPSANTMLSAPTALVGVEKTRKACIEQFFKLFEPLFSKRAAKPDEISSNQGENPAESAMRFSEAVEAELLEGFGEADIQNQKAPRRQYMTKLRSLIFNFKHNPAFLDKLSPSDLNPKLIVYMSHQDLQTPEQKALADKIRQQAIHQSVKISTLPTGLTNAQEKAAESIESADSPKLSVWQDIQLPSPSLEQAFPNSYHTQANPTQPSTSPPLLTSLLSDPRVEDQPAQLAKPSDVPACSHIDPNPAPTDVLQIREGATPSQISEPISKNLSTDVLSSFDLEKVFAAIRSVPSSLNNTAKNSVTAGSQPTNDDATHDKEGSSDDSMDLENTPELETNGPPTGDKQLPEDYDPFAVANGVDADLEAILHGDQPSSPTVPPNPTAEPSLLPPTMGSSSAVTHQPECTISNEPIQTPVLWKGNVMTSDAGGFAACAIQVGGRPLSTDIHTWSKLISSDTMTVVGRLPVKDSTNYLVQSHFAASRELVLLELVPNLQGPPELPSPERVVQHQQNLIEFFTKKGRHAVVAVNEKVKQTVRDIYLVPLLRQEPLPEFVQLLDDVSIPESTPRAKNMMLAVLVLQKGAVPSSWRPNNAYQPGSDSSSRSQLVPILPSNLSSSESSSSSLSRPTVTSTSPIKSSSQSGLLQPFPAPVQNLPSTPLSSSATDPIPLLQSITSKISSAVSSANPKLSFSLLSQLPLPISSTASGPPPGFVPYVSPQTSLPSIPSPNPNVVDLSNVDVSALQALLSNPQALKPASTQSPSPAACQAAPSAHNTIPPPQNDNPTSSIPAYGSSSNALSGLNGVVRPATLPPTPRPANLPPNPTLAHHRHAQRHHQPWLTNSNSTRLGEPREKRKGLMRIGEVLRGNDERRRSGGRSKRMSQEFIAPSRDEGWAGRGRGRGSTGIGGGRSN</sequence>
<dbReference type="PROSITE" id="PS01359">
    <property type="entry name" value="ZF_PHD_1"/>
    <property type="match status" value="1"/>
</dbReference>
<evidence type="ECO:0000256" key="9">
    <source>
        <dbReference type="PROSITE-ProRule" id="PRU00146"/>
    </source>
</evidence>
<evidence type="ECO:0000256" key="5">
    <source>
        <dbReference type="ARBA" id="ARBA00022723"/>
    </source>
</evidence>
<feature type="compositionally biased region" description="Low complexity" evidence="10">
    <location>
        <begin position="997"/>
        <end position="1027"/>
    </location>
</feature>
<dbReference type="SUPFAM" id="SSF46942">
    <property type="entry name" value="Elongation factor TFIIS domain 2"/>
    <property type="match status" value="1"/>
</dbReference>
<evidence type="ECO:0000256" key="7">
    <source>
        <dbReference type="ARBA" id="ARBA00022833"/>
    </source>
</evidence>
<evidence type="ECO:0000313" key="14">
    <source>
        <dbReference type="Proteomes" id="UP000765509"/>
    </source>
</evidence>
<dbReference type="SMART" id="SM00249">
    <property type="entry name" value="PHD"/>
    <property type="match status" value="1"/>
</dbReference>
<dbReference type="GO" id="GO:0045893">
    <property type="term" value="P:positive regulation of DNA-templated transcription"/>
    <property type="evidence" value="ECO:0007669"/>
    <property type="project" value="TreeGrafter"/>
</dbReference>
<dbReference type="EMBL" id="AVOT02000136">
    <property type="protein sequence ID" value="MBW0461284.1"/>
    <property type="molecule type" value="Genomic_DNA"/>
</dbReference>
<feature type="compositionally biased region" description="Polar residues" evidence="10">
    <location>
        <begin position="578"/>
        <end position="591"/>
    </location>
</feature>
<feature type="region of interest" description="Disordered" evidence="10">
    <location>
        <begin position="684"/>
        <end position="739"/>
    </location>
</feature>
<dbReference type="PANTHER" id="PTHR46174">
    <property type="entry name" value="CXXC-TYPE ZINC FINGER PROTEIN 1"/>
    <property type="match status" value="1"/>
</dbReference>
<evidence type="ECO:0000256" key="10">
    <source>
        <dbReference type="SAM" id="MobiDB-lite"/>
    </source>
</evidence>
<dbReference type="CDD" id="cd21538">
    <property type="entry name" value="SPOC_TFIIS"/>
    <property type="match status" value="1"/>
</dbReference>
<dbReference type="InterPro" id="IPR012921">
    <property type="entry name" value="SPOC_C"/>
</dbReference>
<keyword evidence="5" id="KW-0479">Metal-binding</keyword>
<dbReference type="OrthoDB" id="436852at2759"/>
<keyword evidence="7" id="KW-0862">Zinc</keyword>
<gene>
    <name evidence="13" type="ORF">O181_000999</name>
</gene>
<comment type="similarity">
    <text evidence="3">Belongs to the BYE1 family.</text>
</comment>
<name>A0A9Q3B9L8_9BASI</name>
<dbReference type="Pfam" id="PF07500">
    <property type="entry name" value="TFIIS_M"/>
    <property type="match status" value="1"/>
</dbReference>
<feature type="region of interest" description="Disordered" evidence="10">
    <location>
        <begin position="312"/>
        <end position="391"/>
    </location>
</feature>
<evidence type="ECO:0000256" key="1">
    <source>
        <dbReference type="ARBA" id="ARBA00002311"/>
    </source>
</evidence>
<dbReference type="InterPro" id="IPR019787">
    <property type="entry name" value="Znf_PHD-finger"/>
</dbReference>
<feature type="compositionally biased region" description="Acidic residues" evidence="10">
    <location>
        <begin position="710"/>
        <end position="720"/>
    </location>
</feature>
<evidence type="ECO:0000259" key="11">
    <source>
        <dbReference type="PROSITE" id="PS50016"/>
    </source>
</evidence>
<evidence type="ECO:0000256" key="2">
    <source>
        <dbReference type="ARBA" id="ARBA00004123"/>
    </source>
</evidence>
<dbReference type="PROSITE" id="PS50016">
    <property type="entry name" value="ZF_PHD_2"/>
    <property type="match status" value="1"/>
</dbReference>
<feature type="compositionally biased region" description="Gly residues" evidence="10">
    <location>
        <begin position="1279"/>
        <end position="1296"/>
    </location>
</feature>
<feature type="region of interest" description="Disordered" evidence="10">
    <location>
        <begin position="1138"/>
        <end position="1296"/>
    </location>
</feature>
<dbReference type="InterPro" id="IPR036575">
    <property type="entry name" value="TFIIS_cen_dom_sf"/>
</dbReference>
<accession>A0A9Q3B9L8</accession>
<feature type="region of interest" description="Disordered" evidence="10">
    <location>
        <begin position="756"/>
        <end position="788"/>
    </location>
</feature>
<keyword evidence="8" id="KW-0539">Nucleus</keyword>
<feature type="domain" description="TFIIS central" evidence="12">
    <location>
        <begin position="409"/>
        <end position="544"/>
    </location>
</feature>
<organism evidence="13 14">
    <name type="scientific">Austropuccinia psidii MF-1</name>
    <dbReference type="NCBI Taxonomy" id="1389203"/>
    <lineage>
        <taxon>Eukaryota</taxon>
        <taxon>Fungi</taxon>
        <taxon>Dikarya</taxon>
        <taxon>Basidiomycota</taxon>
        <taxon>Pucciniomycotina</taxon>
        <taxon>Pucciniomycetes</taxon>
        <taxon>Pucciniales</taxon>
        <taxon>Sphaerophragmiaceae</taxon>
        <taxon>Austropuccinia</taxon>
    </lineage>
</organism>
<keyword evidence="14" id="KW-1185">Reference proteome</keyword>
<dbReference type="SUPFAM" id="SSF57903">
    <property type="entry name" value="FYVE/PHD zinc finger"/>
    <property type="match status" value="1"/>
</dbReference>
<dbReference type="PROSITE" id="PS51321">
    <property type="entry name" value="TFIIS_CENTRAL"/>
    <property type="match status" value="1"/>
</dbReference>
<dbReference type="InterPro" id="IPR013083">
    <property type="entry name" value="Znf_RING/FYVE/PHD"/>
</dbReference>
<dbReference type="InterPro" id="IPR019786">
    <property type="entry name" value="Zinc_finger_PHD-type_CS"/>
</dbReference>
<feature type="compositionally biased region" description="Polar residues" evidence="10">
    <location>
        <begin position="684"/>
        <end position="700"/>
    </location>
</feature>
<evidence type="ECO:0000256" key="3">
    <source>
        <dbReference type="ARBA" id="ARBA00011050"/>
    </source>
</evidence>
<feature type="region of interest" description="Disordered" evidence="10">
    <location>
        <begin position="578"/>
        <end position="639"/>
    </location>
</feature>
<feature type="region of interest" description="Disordered" evidence="10">
    <location>
        <begin position="997"/>
        <end position="1047"/>
    </location>
</feature>
<proteinExistence type="inferred from homology"/>
<dbReference type="PANTHER" id="PTHR46174:SF1">
    <property type="entry name" value="CXXC-TYPE ZINC FINGER PROTEIN 1"/>
    <property type="match status" value="1"/>
</dbReference>
<evidence type="ECO:0000256" key="4">
    <source>
        <dbReference type="ARBA" id="ARBA00021616"/>
    </source>
</evidence>
<evidence type="ECO:0000256" key="6">
    <source>
        <dbReference type="ARBA" id="ARBA00022771"/>
    </source>
</evidence>
<evidence type="ECO:0000313" key="13">
    <source>
        <dbReference type="EMBL" id="MBW0461284.1"/>
    </source>
</evidence>
<feature type="compositionally biased region" description="Polar residues" evidence="10">
    <location>
        <begin position="372"/>
        <end position="391"/>
    </location>
</feature>
<evidence type="ECO:0000259" key="12">
    <source>
        <dbReference type="PROSITE" id="PS51321"/>
    </source>
</evidence>